<feature type="transmembrane region" description="Helical" evidence="7">
    <location>
        <begin position="81"/>
        <end position="101"/>
    </location>
</feature>
<evidence type="ECO:0000256" key="1">
    <source>
        <dbReference type="ARBA" id="ARBA00004651"/>
    </source>
</evidence>
<feature type="transmembrane region" description="Helical" evidence="7">
    <location>
        <begin position="53"/>
        <end position="75"/>
    </location>
</feature>
<gene>
    <name evidence="10" type="ORF">QJ043_06520</name>
</gene>
<keyword evidence="3" id="KW-1003">Cell membrane</keyword>
<dbReference type="EMBL" id="JASJEX010000003">
    <property type="protein sequence ID" value="MDJ1129731.1"/>
    <property type="molecule type" value="Genomic_DNA"/>
</dbReference>
<evidence type="ECO:0000256" key="7">
    <source>
        <dbReference type="SAM" id="Phobius"/>
    </source>
</evidence>
<evidence type="ECO:0000259" key="9">
    <source>
        <dbReference type="Pfam" id="PF21088"/>
    </source>
</evidence>
<keyword evidence="6 7" id="KW-0472">Membrane</keyword>
<dbReference type="Gene3D" id="2.30.30.60">
    <property type="match status" value="1"/>
</dbReference>
<evidence type="ECO:0000313" key="10">
    <source>
        <dbReference type="EMBL" id="MDJ1129731.1"/>
    </source>
</evidence>
<dbReference type="InterPro" id="IPR006685">
    <property type="entry name" value="MscS_channel_2nd"/>
</dbReference>
<name>A0ABT6ZM53_9ACTN</name>
<dbReference type="InterPro" id="IPR049142">
    <property type="entry name" value="MS_channel_1st"/>
</dbReference>
<dbReference type="PANTHER" id="PTHR30221">
    <property type="entry name" value="SMALL-CONDUCTANCE MECHANOSENSITIVE CHANNEL"/>
    <property type="match status" value="1"/>
</dbReference>
<dbReference type="InterPro" id="IPR010920">
    <property type="entry name" value="LSM_dom_sf"/>
</dbReference>
<dbReference type="Gene3D" id="1.10.287.1260">
    <property type="match status" value="1"/>
</dbReference>
<evidence type="ECO:0000313" key="11">
    <source>
        <dbReference type="Proteomes" id="UP001431693"/>
    </source>
</evidence>
<reference evidence="10" key="1">
    <citation type="submission" date="2023-05" db="EMBL/GenBank/DDBJ databases">
        <title>[olsenella] sp. nov., isolated from a pig farm feces dump.</title>
        <authorList>
            <person name="Chang Y.-H."/>
        </authorList>
    </citation>
    <scope>NUCLEOTIDE SEQUENCE</scope>
    <source>
        <strain evidence="10">YH-ols2217</strain>
    </source>
</reference>
<keyword evidence="4 7" id="KW-0812">Transmembrane</keyword>
<comment type="caution">
    <text evidence="10">The sequence shown here is derived from an EMBL/GenBank/DDBJ whole genome shotgun (WGS) entry which is preliminary data.</text>
</comment>
<dbReference type="PANTHER" id="PTHR30221:SF1">
    <property type="entry name" value="SMALL-CONDUCTANCE MECHANOSENSITIVE CHANNEL"/>
    <property type="match status" value="1"/>
</dbReference>
<feature type="domain" description="Mechanosensitive ion channel transmembrane helices 2/3" evidence="9">
    <location>
        <begin position="56"/>
        <end position="98"/>
    </location>
</feature>
<dbReference type="Pfam" id="PF21088">
    <property type="entry name" value="MS_channel_1st"/>
    <property type="match status" value="1"/>
</dbReference>
<keyword evidence="11" id="KW-1185">Reference proteome</keyword>
<comment type="similarity">
    <text evidence="2">Belongs to the MscS (TC 1.A.23) family.</text>
</comment>
<dbReference type="Pfam" id="PF00924">
    <property type="entry name" value="MS_channel_2nd"/>
    <property type="match status" value="1"/>
</dbReference>
<evidence type="ECO:0000259" key="8">
    <source>
        <dbReference type="Pfam" id="PF00924"/>
    </source>
</evidence>
<organism evidence="10 11">
    <name type="scientific">Kribbibacterium absianum</name>
    <dbReference type="NCBI Taxonomy" id="3044210"/>
    <lineage>
        <taxon>Bacteria</taxon>
        <taxon>Bacillati</taxon>
        <taxon>Actinomycetota</taxon>
        <taxon>Coriobacteriia</taxon>
        <taxon>Coriobacteriales</taxon>
        <taxon>Kribbibacteriaceae</taxon>
        <taxon>Kribbibacterium</taxon>
    </lineage>
</organism>
<keyword evidence="5 7" id="KW-1133">Transmembrane helix</keyword>
<dbReference type="SUPFAM" id="SSF50182">
    <property type="entry name" value="Sm-like ribonucleoproteins"/>
    <property type="match status" value="1"/>
</dbReference>
<evidence type="ECO:0000256" key="3">
    <source>
        <dbReference type="ARBA" id="ARBA00022475"/>
    </source>
</evidence>
<dbReference type="SUPFAM" id="SSF82861">
    <property type="entry name" value="Mechanosensitive channel protein MscS (YggB), transmembrane region"/>
    <property type="match status" value="1"/>
</dbReference>
<dbReference type="RefSeq" id="WP_283712853.1">
    <property type="nucleotide sequence ID" value="NZ_JASJEW010000002.1"/>
</dbReference>
<evidence type="ECO:0000256" key="5">
    <source>
        <dbReference type="ARBA" id="ARBA00022989"/>
    </source>
</evidence>
<dbReference type="Proteomes" id="UP001431693">
    <property type="component" value="Unassembled WGS sequence"/>
</dbReference>
<sequence>MDEVTVLGVHITDVIGKLVFLAVVCGVAYVVQRICSRWLRDGLAKTNIPNASIFVNILRGAVWLVAFLTVLRPVFNVDPNAFITSLGAASIAISLGLQTTISNLVGGISIMVTKVVQPGDFITINGITGEVHDVNWRDTLILDRVGNAVVVPNSQLNSSSIVRLSPELAAMTEVTLTFKAGCDLDQARRQVTDAVDMALAGHLEDGAQTVVRLTTTGSSGTSATVYFHVKPGITFEKARDLAVQAVAGLDCLA</sequence>
<accession>A0ABT6ZM53</accession>
<evidence type="ECO:0000256" key="2">
    <source>
        <dbReference type="ARBA" id="ARBA00008017"/>
    </source>
</evidence>
<proteinExistence type="inferred from homology"/>
<evidence type="ECO:0000256" key="6">
    <source>
        <dbReference type="ARBA" id="ARBA00023136"/>
    </source>
</evidence>
<comment type="subcellular location">
    <subcellularLocation>
        <location evidence="1">Cell membrane</location>
        <topology evidence="1">Multi-pass membrane protein</topology>
    </subcellularLocation>
</comment>
<dbReference type="InterPro" id="IPR045275">
    <property type="entry name" value="MscS_archaea/bacteria_type"/>
</dbReference>
<dbReference type="InterPro" id="IPR023408">
    <property type="entry name" value="MscS_beta-dom_sf"/>
</dbReference>
<feature type="domain" description="Mechanosensitive ion channel MscS" evidence="8">
    <location>
        <begin position="99"/>
        <end position="162"/>
    </location>
</feature>
<evidence type="ECO:0000256" key="4">
    <source>
        <dbReference type="ARBA" id="ARBA00022692"/>
    </source>
</evidence>
<protein>
    <submittedName>
        <fullName evidence="10">Mechanosensitive ion channel</fullName>
    </submittedName>
</protein>
<dbReference type="InterPro" id="IPR011014">
    <property type="entry name" value="MscS_channel_TM-2"/>
</dbReference>
<feature type="transmembrane region" description="Helical" evidence="7">
    <location>
        <begin position="14"/>
        <end position="32"/>
    </location>
</feature>